<feature type="compositionally biased region" description="Basic residues" evidence="9">
    <location>
        <begin position="42"/>
        <end position="52"/>
    </location>
</feature>
<feature type="transmembrane region" description="Helical" evidence="8">
    <location>
        <begin position="353"/>
        <end position="373"/>
    </location>
</feature>
<dbReference type="Proteomes" id="UP000276215">
    <property type="component" value="Unassembled WGS sequence"/>
</dbReference>
<feature type="region of interest" description="Disordered" evidence="9">
    <location>
        <begin position="1"/>
        <end position="106"/>
    </location>
</feature>
<evidence type="ECO:0000256" key="2">
    <source>
        <dbReference type="ARBA" id="ARBA00004651"/>
    </source>
</evidence>
<reference evidence="10 11" key="1">
    <citation type="journal article" date="2018" name="Nat. Ecol. Evol.">
        <title>Pezizomycetes genomes reveal the molecular basis of ectomycorrhizal truffle lifestyle.</title>
        <authorList>
            <person name="Murat C."/>
            <person name="Payen T."/>
            <person name="Noel B."/>
            <person name="Kuo A."/>
            <person name="Morin E."/>
            <person name="Chen J."/>
            <person name="Kohler A."/>
            <person name="Krizsan K."/>
            <person name="Balestrini R."/>
            <person name="Da Silva C."/>
            <person name="Montanini B."/>
            <person name="Hainaut M."/>
            <person name="Levati E."/>
            <person name="Barry K.W."/>
            <person name="Belfiori B."/>
            <person name="Cichocki N."/>
            <person name="Clum A."/>
            <person name="Dockter R.B."/>
            <person name="Fauchery L."/>
            <person name="Guy J."/>
            <person name="Iotti M."/>
            <person name="Le Tacon F."/>
            <person name="Lindquist E.A."/>
            <person name="Lipzen A."/>
            <person name="Malagnac F."/>
            <person name="Mello A."/>
            <person name="Molinier V."/>
            <person name="Miyauchi S."/>
            <person name="Poulain J."/>
            <person name="Riccioni C."/>
            <person name="Rubini A."/>
            <person name="Sitrit Y."/>
            <person name="Splivallo R."/>
            <person name="Traeger S."/>
            <person name="Wang M."/>
            <person name="Zifcakova L."/>
            <person name="Wipf D."/>
            <person name="Zambonelli A."/>
            <person name="Paolocci F."/>
            <person name="Nowrousian M."/>
            <person name="Ottonello S."/>
            <person name="Baldrian P."/>
            <person name="Spatafora J.W."/>
            <person name="Henrissat B."/>
            <person name="Nagy L.G."/>
            <person name="Aury J.M."/>
            <person name="Wincker P."/>
            <person name="Grigoriev I.V."/>
            <person name="Bonfante P."/>
            <person name="Martin F.M."/>
        </authorList>
    </citation>
    <scope>NUCLEOTIDE SEQUENCE [LARGE SCALE GENOMIC DNA]</scope>
    <source>
        <strain evidence="10 11">120613-1</strain>
    </source>
</reference>
<comment type="similarity">
    <text evidence="3 8">Belongs to the CTL (choline transporter-like) family.</text>
</comment>
<evidence type="ECO:0000256" key="5">
    <source>
        <dbReference type="ARBA" id="ARBA00022692"/>
    </source>
</evidence>
<evidence type="ECO:0000256" key="6">
    <source>
        <dbReference type="ARBA" id="ARBA00022989"/>
    </source>
</evidence>
<feature type="transmembrane region" description="Helical" evidence="8">
    <location>
        <begin position="453"/>
        <end position="476"/>
    </location>
</feature>
<name>A0A3N4JXZ4_9PEZI</name>
<evidence type="ECO:0000313" key="11">
    <source>
        <dbReference type="Proteomes" id="UP000276215"/>
    </source>
</evidence>
<dbReference type="EMBL" id="ML120363">
    <property type="protein sequence ID" value="RPB03233.1"/>
    <property type="molecule type" value="Genomic_DNA"/>
</dbReference>
<dbReference type="GO" id="GO:0005886">
    <property type="term" value="C:plasma membrane"/>
    <property type="evidence" value="ECO:0007669"/>
    <property type="project" value="UniProtKB-SubCell"/>
</dbReference>
<dbReference type="STRING" id="1336337.A0A3N4JXZ4"/>
<evidence type="ECO:0000256" key="4">
    <source>
        <dbReference type="ARBA" id="ARBA00015388"/>
    </source>
</evidence>
<evidence type="ECO:0000256" key="9">
    <source>
        <dbReference type="SAM" id="MobiDB-lite"/>
    </source>
</evidence>
<sequence>MSQETGIPAPPLIVLPSNGLGEGEEEISSNVASHPSGDYIRGRRAFQQRARPRLATTPPPPAALAHSPPSIGVQSVPAISPSPAPPPPPPPPPPPSSSSSSSSLALSPAPSTVYQALGDCLGIVNDAQDQWAMLVYFVFVIVFGSLSLWVTNGWLETLEFQGYGIHDSLNDYGPTTSTIILFVFVLALSVIISGVYFISLKNATKHTVWFTAAVNAAMGLGGVIYCAWLGQYLVAKTMDIADNFGHVFTVSILGGTIAVIFAVYFIITFVSVYIRFTPDPNNPACTMTGGLCSKAKLISLLVYVMFGGYWMSEIIKNSIHVSVSCVFSSWYLLSHEPERLPDYPTLKAVNRALWYSFGSIVYGSLASSIVQFLHQPSSHYAYSRLAFMSGGYTQNAKRISRLLKEREIDVVVNNNLVDQVLTAGAVFSGNLCAIFSYLYLMNTNPSYNSNGDFTSLVMAISFLIGLQMFNICLVSVKSGVVTICTSMASDPDTLRMHHQSFFFAMVGAYHKVQSRLMPRRKHK</sequence>
<feature type="compositionally biased region" description="Pro residues" evidence="9">
    <location>
        <begin position="80"/>
        <end position="96"/>
    </location>
</feature>
<keyword evidence="5 8" id="KW-0812">Transmembrane</keyword>
<keyword evidence="7 8" id="KW-0472">Membrane</keyword>
<dbReference type="PANTHER" id="PTHR12385">
    <property type="entry name" value="CHOLINE TRANSPORTER-LIKE (SLC FAMILY 44)"/>
    <property type="match status" value="1"/>
</dbReference>
<proteinExistence type="inferred from homology"/>
<feature type="transmembrane region" description="Helical" evidence="8">
    <location>
        <begin position="179"/>
        <end position="200"/>
    </location>
</feature>
<dbReference type="OrthoDB" id="44736at2759"/>
<evidence type="ECO:0000313" key="10">
    <source>
        <dbReference type="EMBL" id="RPB03233.1"/>
    </source>
</evidence>
<feature type="transmembrane region" description="Helical" evidence="8">
    <location>
        <begin position="420"/>
        <end position="441"/>
    </location>
</feature>
<evidence type="ECO:0000256" key="1">
    <source>
        <dbReference type="ARBA" id="ARBA00002957"/>
    </source>
</evidence>
<dbReference type="AlphaFoldDB" id="A0A3N4JXZ4"/>
<feature type="transmembrane region" description="Helical" evidence="8">
    <location>
        <begin position="295"/>
        <end position="311"/>
    </location>
</feature>
<keyword evidence="6 8" id="KW-1133">Transmembrane helix</keyword>
<comment type="subcellular location">
    <subcellularLocation>
        <location evidence="2 8">Cell membrane</location>
        <topology evidence="2 8">Multi-pass membrane protein</topology>
    </subcellularLocation>
</comment>
<dbReference type="SUPFAM" id="SSF101447">
    <property type="entry name" value="Formin homology 2 domain (FH2 domain)"/>
    <property type="match status" value="1"/>
</dbReference>
<feature type="transmembrane region" description="Helical" evidence="8">
    <location>
        <begin position="207"/>
        <end position="230"/>
    </location>
</feature>
<gene>
    <name evidence="10" type="ORF">L873DRAFT_1826304</name>
</gene>
<dbReference type="PANTHER" id="PTHR12385:SF4">
    <property type="entry name" value="PROTEIN PNS1"/>
    <property type="match status" value="1"/>
</dbReference>
<evidence type="ECO:0000256" key="3">
    <source>
        <dbReference type="ARBA" id="ARBA00007168"/>
    </source>
</evidence>
<organism evidence="10 11">
    <name type="scientific">Choiromyces venosus 120613-1</name>
    <dbReference type="NCBI Taxonomy" id="1336337"/>
    <lineage>
        <taxon>Eukaryota</taxon>
        <taxon>Fungi</taxon>
        <taxon>Dikarya</taxon>
        <taxon>Ascomycota</taxon>
        <taxon>Pezizomycotina</taxon>
        <taxon>Pezizomycetes</taxon>
        <taxon>Pezizales</taxon>
        <taxon>Tuberaceae</taxon>
        <taxon>Choiromyces</taxon>
    </lineage>
</organism>
<dbReference type="GO" id="GO:0022857">
    <property type="term" value="F:transmembrane transporter activity"/>
    <property type="evidence" value="ECO:0007669"/>
    <property type="project" value="UniProtKB-UniRule"/>
</dbReference>
<comment type="function">
    <text evidence="1 8">Probably involved in transport through the plasma membrane.</text>
</comment>
<evidence type="ECO:0000256" key="7">
    <source>
        <dbReference type="ARBA" id="ARBA00023136"/>
    </source>
</evidence>
<dbReference type="Pfam" id="PF04515">
    <property type="entry name" value="Choline_transpo"/>
    <property type="match status" value="2"/>
</dbReference>
<keyword evidence="11" id="KW-1185">Reference proteome</keyword>
<feature type="transmembrane region" description="Helical" evidence="8">
    <location>
        <begin position="250"/>
        <end position="274"/>
    </location>
</feature>
<feature type="transmembrane region" description="Helical" evidence="8">
    <location>
        <begin position="131"/>
        <end position="150"/>
    </location>
</feature>
<evidence type="ECO:0000256" key="8">
    <source>
        <dbReference type="RuleBase" id="RU368066"/>
    </source>
</evidence>
<protein>
    <recommendedName>
        <fullName evidence="4 8">Protein PNS1</fullName>
    </recommendedName>
</protein>
<feature type="compositionally biased region" description="Low complexity" evidence="9">
    <location>
        <begin position="97"/>
        <end position="106"/>
    </location>
</feature>
<dbReference type="InterPro" id="IPR007603">
    <property type="entry name" value="Choline_transptr-like"/>
</dbReference>
<accession>A0A3N4JXZ4</accession>